<feature type="compositionally biased region" description="Basic residues" evidence="1">
    <location>
        <begin position="152"/>
        <end position="180"/>
    </location>
</feature>
<evidence type="ECO:0000256" key="1">
    <source>
        <dbReference type="SAM" id="MobiDB-lite"/>
    </source>
</evidence>
<evidence type="ECO:0000313" key="2">
    <source>
        <dbReference type="EMBL" id="GBP52391.1"/>
    </source>
</evidence>
<name>A0A4C1WM76_EUMVA</name>
<dbReference type="Proteomes" id="UP000299102">
    <property type="component" value="Unassembled WGS sequence"/>
</dbReference>
<dbReference type="AlphaFoldDB" id="A0A4C1WM76"/>
<feature type="region of interest" description="Disordered" evidence="1">
    <location>
        <begin position="135"/>
        <end position="180"/>
    </location>
</feature>
<dbReference type="EMBL" id="BGZK01000601">
    <property type="protein sequence ID" value="GBP52391.1"/>
    <property type="molecule type" value="Genomic_DNA"/>
</dbReference>
<comment type="caution">
    <text evidence="2">The sequence shown here is derived from an EMBL/GenBank/DDBJ whole genome shotgun (WGS) entry which is preliminary data.</text>
</comment>
<protein>
    <submittedName>
        <fullName evidence="2">Uncharacterized protein</fullName>
    </submittedName>
</protein>
<gene>
    <name evidence="2" type="ORF">EVAR_37779_1</name>
</gene>
<organism evidence="2 3">
    <name type="scientific">Eumeta variegata</name>
    <name type="common">Bagworm moth</name>
    <name type="synonym">Eumeta japonica</name>
    <dbReference type="NCBI Taxonomy" id="151549"/>
    <lineage>
        <taxon>Eukaryota</taxon>
        <taxon>Metazoa</taxon>
        <taxon>Ecdysozoa</taxon>
        <taxon>Arthropoda</taxon>
        <taxon>Hexapoda</taxon>
        <taxon>Insecta</taxon>
        <taxon>Pterygota</taxon>
        <taxon>Neoptera</taxon>
        <taxon>Endopterygota</taxon>
        <taxon>Lepidoptera</taxon>
        <taxon>Glossata</taxon>
        <taxon>Ditrysia</taxon>
        <taxon>Tineoidea</taxon>
        <taxon>Psychidae</taxon>
        <taxon>Oiketicinae</taxon>
        <taxon>Eumeta</taxon>
    </lineage>
</organism>
<keyword evidence="3" id="KW-1185">Reference proteome</keyword>
<accession>A0A4C1WM76</accession>
<sequence>MIKGFDRPSTLVQPEFDTAKGDYHRCGDNRGHERNIASLLKKPKVFLKGLQYPCKVHLSSLRPNLYSKKLPRDDLIVRPAVRSTICTTVKGKPTGVLHTAFIRLAPASGLTRKLTERNADDDNKRYERLKALRGPPAAERGRAPLAFDIPAGRRRPGRGRTGRRPRAPHRRSTLINTGRR</sequence>
<proteinExistence type="predicted"/>
<evidence type="ECO:0000313" key="3">
    <source>
        <dbReference type="Proteomes" id="UP000299102"/>
    </source>
</evidence>
<reference evidence="2 3" key="1">
    <citation type="journal article" date="2019" name="Commun. Biol.">
        <title>The bagworm genome reveals a unique fibroin gene that provides high tensile strength.</title>
        <authorList>
            <person name="Kono N."/>
            <person name="Nakamura H."/>
            <person name="Ohtoshi R."/>
            <person name="Tomita M."/>
            <person name="Numata K."/>
            <person name="Arakawa K."/>
        </authorList>
    </citation>
    <scope>NUCLEOTIDE SEQUENCE [LARGE SCALE GENOMIC DNA]</scope>
</reference>